<dbReference type="RefSeq" id="XP_058311005.1">
    <property type="nucleotide sequence ID" value="XM_058448661.1"/>
</dbReference>
<evidence type="ECO:0000256" key="6">
    <source>
        <dbReference type="SAM" id="MobiDB-lite"/>
    </source>
</evidence>
<dbReference type="OrthoDB" id="5278208at2759"/>
<dbReference type="PROSITE" id="PS00463">
    <property type="entry name" value="ZN2_CY6_FUNGAL_1"/>
    <property type="match status" value="1"/>
</dbReference>
<keyword evidence="9" id="KW-1185">Reference proteome</keyword>
<dbReference type="Pfam" id="PF00172">
    <property type="entry name" value="Zn_clus"/>
    <property type="match status" value="1"/>
</dbReference>
<feature type="region of interest" description="Disordered" evidence="6">
    <location>
        <begin position="55"/>
        <end position="79"/>
    </location>
</feature>
<feature type="region of interest" description="Disordered" evidence="6">
    <location>
        <begin position="104"/>
        <end position="223"/>
    </location>
</feature>
<dbReference type="GO" id="GO:0000976">
    <property type="term" value="F:transcription cis-regulatory region binding"/>
    <property type="evidence" value="ECO:0007669"/>
    <property type="project" value="TreeGrafter"/>
</dbReference>
<feature type="compositionally biased region" description="Polar residues" evidence="6">
    <location>
        <begin position="188"/>
        <end position="212"/>
    </location>
</feature>
<accession>A0A9W9TA46</accession>
<dbReference type="SUPFAM" id="SSF57701">
    <property type="entry name" value="Zn2/Cys6 DNA-binding domain"/>
    <property type="match status" value="1"/>
</dbReference>
<comment type="subcellular location">
    <subcellularLocation>
        <location evidence="1">Nucleus</location>
    </subcellularLocation>
</comment>
<dbReference type="GeneID" id="83175962"/>
<gene>
    <name evidence="8" type="ORF">N7498_001599</name>
</gene>
<dbReference type="AlphaFoldDB" id="A0A9W9TA46"/>
<keyword evidence="3" id="KW-0238">DNA-binding</keyword>
<evidence type="ECO:0000259" key="7">
    <source>
        <dbReference type="PROSITE" id="PS50048"/>
    </source>
</evidence>
<reference evidence="8" key="2">
    <citation type="journal article" date="2023" name="IMA Fungus">
        <title>Comparative genomic study of the Penicillium genus elucidates a diverse pangenome and 15 lateral gene transfer events.</title>
        <authorList>
            <person name="Petersen C."/>
            <person name="Sorensen T."/>
            <person name="Nielsen M.R."/>
            <person name="Sondergaard T.E."/>
            <person name="Sorensen J.L."/>
            <person name="Fitzpatrick D.A."/>
            <person name="Frisvad J.C."/>
            <person name="Nielsen K.L."/>
        </authorList>
    </citation>
    <scope>NUCLEOTIDE SEQUENCE</scope>
    <source>
        <strain evidence="8">IBT 15544</strain>
    </source>
</reference>
<protein>
    <recommendedName>
        <fullName evidence="7">Zn(2)-C6 fungal-type domain-containing protein</fullName>
    </recommendedName>
</protein>
<evidence type="ECO:0000256" key="4">
    <source>
        <dbReference type="ARBA" id="ARBA00023163"/>
    </source>
</evidence>
<proteinExistence type="predicted"/>
<reference evidence="8" key="1">
    <citation type="submission" date="2022-12" db="EMBL/GenBank/DDBJ databases">
        <authorList>
            <person name="Petersen C."/>
        </authorList>
    </citation>
    <scope>NUCLEOTIDE SEQUENCE</scope>
    <source>
        <strain evidence="8">IBT 15544</strain>
    </source>
</reference>
<dbReference type="Pfam" id="PF11951">
    <property type="entry name" value="Fungal_trans_2"/>
    <property type="match status" value="1"/>
</dbReference>
<dbReference type="SMART" id="SM00066">
    <property type="entry name" value="GAL4"/>
    <property type="match status" value="1"/>
</dbReference>
<dbReference type="Gene3D" id="4.10.240.10">
    <property type="entry name" value="Zn(2)-C6 fungal-type DNA-binding domain"/>
    <property type="match status" value="1"/>
</dbReference>
<keyword evidence="5" id="KW-0539">Nucleus</keyword>
<dbReference type="GO" id="GO:0008270">
    <property type="term" value="F:zinc ion binding"/>
    <property type="evidence" value="ECO:0007669"/>
    <property type="project" value="InterPro"/>
</dbReference>
<dbReference type="GO" id="GO:0000981">
    <property type="term" value="F:DNA-binding transcription factor activity, RNA polymerase II-specific"/>
    <property type="evidence" value="ECO:0007669"/>
    <property type="project" value="InterPro"/>
</dbReference>
<dbReference type="GO" id="GO:0045944">
    <property type="term" value="P:positive regulation of transcription by RNA polymerase II"/>
    <property type="evidence" value="ECO:0007669"/>
    <property type="project" value="TreeGrafter"/>
</dbReference>
<feature type="compositionally biased region" description="Low complexity" evidence="6">
    <location>
        <begin position="213"/>
        <end position="223"/>
    </location>
</feature>
<dbReference type="PROSITE" id="PS50048">
    <property type="entry name" value="ZN2_CY6_FUNGAL_2"/>
    <property type="match status" value="1"/>
</dbReference>
<feature type="domain" description="Zn(2)-C6 fungal-type" evidence="7">
    <location>
        <begin position="82"/>
        <end position="112"/>
    </location>
</feature>
<evidence type="ECO:0000313" key="8">
    <source>
        <dbReference type="EMBL" id="KAJ5215192.1"/>
    </source>
</evidence>
<evidence type="ECO:0000256" key="5">
    <source>
        <dbReference type="ARBA" id="ARBA00023242"/>
    </source>
</evidence>
<sequence>MEQSYQQSQAALTGFLDSMQQDSGVSAYSLFGPTQYPESVAFWHDPSVAPAIPIPAPPYPPKQPTLLQPIPDQKKHKRTRSGCFTCRSRRIKCDESRPVCERCRKGGRDCVYPPPNATSSKAGARASVKSRGAYPPSQGSDSSGKVETGDRSPLEPIIDEEEFDSASGLGSRPSPTSGTGSSRPDLYRTQSGQSLQKRSLKSVSESGSFNLEPSSSPSTESSRFESVSVRSASIGHSTVELLNSARLPEDVRFYLNFHQEFISHEHFFLRRNSARFIQHSIIELALQYEPLLYALVGFAAYLHTLQTPGGKLYTFLKYYNKALTLLRKSLGSGEEHSEATLCTVLVLTTFEEYIGDWVNLIDHHQAAHALMRELLTPESSNLVDLHTHIFLWYARFDVVAGILAGTEAVLSRDWYMVKEQYDLEQAALYPDDACKQFSLVASINRRFGLDMASLYAKLSQGLIPLDEFVTRNEQLGQTLERAKDIMRTFDDSEYIVRSYPNKQPLTEDDVVDPYVPGRIHQGEMWDANFIWIDLLSTETMHKYQTMLVLKQPMLEDLGKLAYQQCQLVETIERWPDRGTGFYVGFKNCIGITSMFLPKNDKYCMWSRRKIAMMEQNGYIINPRFRTALAAIWKIPEVVHWWLPNDEGYSDLLREIRAMTEERTNQPRDDFRENVRDMKGMFWKLNLDDPEDEQSPSSSHNSFQ</sequence>
<dbReference type="CDD" id="cd00067">
    <property type="entry name" value="GAL4"/>
    <property type="match status" value="1"/>
</dbReference>
<dbReference type="Proteomes" id="UP001150904">
    <property type="component" value="Unassembled WGS sequence"/>
</dbReference>
<keyword evidence="4" id="KW-0804">Transcription</keyword>
<dbReference type="EMBL" id="JAPQKR010000005">
    <property type="protein sequence ID" value="KAJ5215192.1"/>
    <property type="molecule type" value="Genomic_DNA"/>
</dbReference>
<dbReference type="PANTHER" id="PTHR37534:SF10">
    <property type="entry name" value="ZN(II)2CYS6 TRANSCRIPTION FACTOR (EUROFUNG)"/>
    <property type="match status" value="1"/>
</dbReference>
<evidence type="ECO:0000256" key="3">
    <source>
        <dbReference type="ARBA" id="ARBA00023125"/>
    </source>
</evidence>
<dbReference type="PANTHER" id="PTHR37534">
    <property type="entry name" value="TRANSCRIPTIONAL ACTIVATOR PROTEIN UGA3"/>
    <property type="match status" value="1"/>
</dbReference>
<dbReference type="GO" id="GO:0005634">
    <property type="term" value="C:nucleus"/>
    <property type="evidence" value="ECO:0007669"/>
    <property type="project" value="UniProtKB-SubCell"/>
</dbReference>
<dbReference type="InterPro" id="IPR001138">
    <property type="entry name" value="Zn2Cys6_DnaBD"/>
</dbReference>
<evidence type="ECO:0000256" key="1">
    <source>
        <dbReference type="ARBA" id="ARBA00004123"/>
    </source>
</evidence>
<dbReference type="InterPro" id="IPR021858">
    <property type="entry name" value="Fun_TF"/>
</dbReference>
<evidence type="ECO:0000256" key="2">
    <source>
        <dbReference type="ARBA" id="ARBA00023015"/>
    </source>
</evidence>
<dbReference type="InterPro" id="IPR036864">
    <property type="entry name" value="Zn2-C6_fun-type_DNA-bd_sf"/>
</dbReference>
<organism evidence="8 9">
    <name type="scientific">Penicillium cinerascens</name>
    <dbReference type="NCBI Taxonomy" id="70096"/>
    <lineage>
        <taxon>Eukaryota</taxon>
        <taxon>Fungi</taxon>
        <taxon>Dikarya</taxon>
        <taxon>Ascomycota</taxon>
        <taxon>Pezizomycotina</taxon>
        <taxon>Eurotiomycetes</taxon>
        <taxon>Eurotiomycetidae</taxon>
        <taxon>Eurotiales</taxon>
        <taxon>Aspergillaceae</taxon>
        <taxon>Penicillium</taxon>
    </lineage>
</organism>
<keyword evidence="2" id="KW-0805">Transcription regulation</keyword>
<feature type="compositionally biased region" description="Low complexity" evidence="6">
    <location>
        <begin position="167"/>
        <end position="184"/>
    </location>
</feature>
<name>A0A9W9TA46_9EURO</name>
<comment type="caution">
    <text evidence="8">The sequence shown here is derived from an EMBL/GenBank/DDBJ whole genome shotgun (WGS) entry which is preliminary data.</text>
</comment>
<evidence type="ECO:0000313" key="9">
    <source>
        <dbReference type="Proteomes" id="UP001150904"/>
    </source>
</evidence>